<keyword evidence="6 12" id="KW-1005">Bacterial flagellum biogenesis</keyword>
<keyword evidence="4 12" id="KW-1003">Cell membrane</keyword>
<keyword evidence="11 12" id="KW-1006">Bacterial flagellum protein export</keyword>
<dbReference type="Pfam" id="PF00813">
    <property type="entry name" value="FliP"/>
    <property type="match status" value="1"/>
</dbReference>
<dbReference type="PRINTS" id="PR00951">
    <property type="entry name" value="FLGBIOSNFLIP"/>
</dbReference>
<comment type="caution">
    <text evidence="13">The sequence shown here is derived from an EMBL/GenBank/DDBJ whole genome shotgun (WGS) entry which is preliminary data.</text>
</comment>
<keyword evidence="9 12" id="KW-0472">Membrane</keyword>
<dbReference type="PROSITE" id="PS01060">
    <property type="entry name" value="FLIP_1"/>
    <property type="match status" value="1"/>
</dbReference>
<keyword evidence="13" id="KW-0966">Cell projection</keyword>
<evidence type="ECO:0000313" key="14">
    <source>
        <dbReference type="Proteomes" id="UP000285575"/>
    </source>
</evidence>
<protein>
    <recommendedName>
        <fullName evidence="2 12">Flagellar biosynthetic protein FliP</fullName>
    </recommendedName>
</protein>
<dbReference type="InterPro" id="IPR005838">
    <property type="entry name" value="T3SS_IM_P"/>
</dbReference>
<evidence type="ECO:0000256" key="4">
    <source>
        <dbReference type="ARBA" id="ARBA00022475"/>
    </source>
</evidence>
<evidence type="ECO:0000256" key="6">
    <source>
        <dbReference type="ARBA" id="ARBA00022795"/>
    </source>
</evidence>
<accession>A0A437R8C0</accession>
<dbReference type="AlphaFoldDB" id="A0A437R8C0"/>
<keyword evidence="13" id="KW-0282">Flagellum</keyword>
<dbReference type="GO" id="GO:0044781">
    <property type="term" value="P:bacterial-type flagellum organization"/>
    <property type="evidence" value="ECO:0007669"/>
    <property type="project" value="UniProtKB-UniRule"/>
</dbReference>
<dbReference type="EMBL" id="SACR01000008">
    <property type="protein sequence ID" value="RVU43031.1"/>
    <property type="molecule type" value="Genomic_DNA"/>
</dbReference>
<name>A0A437R8C0_9BURK</name>
<dbReference type="PROSITE" id="PS01061">
    <property type="entry name" value="FLIP_2"/>
    <property type="match status" value="1"/>
</dbReference>
<evidence type="ECO:0000313" key="13">
    <source>
        <dbReference type="EMBL" id="RVU43031.1"/>
    </source>
</evidence>
<evidence type="ECO:0000256" key="2">
    <source>
        <dbReference type="ARBA" id="ARBA00021714"/>
    </source>
</evidence>
<evidence type="ECO:0000256" key="5">
    <source>
        <dbReference type="ARBA" id="ARBA00022692"/>
    </source>
</evidence>
<evidence type="ECO:0000256" key="7">
    <source>
        <dbReference type="ARBA" id="ARBA00022927"/>
    </source>
</evidence>
<reference evidence="13 14" key="1">
    <citation type="submission" date="2019-01" db="EMBL/GenBank/DDBJ databases">
        <authorList>
            <person name="Chen W.-M."/>
        </authorList>
    </citation>
    <scope>NUCLEOTIDE SEQUENCE [LARGE SCALE GENOMIC DNA]</scope>
    <source>
        <strain evidence="13 14">KYPY4</strain>
    </source>
</reference>
<comment type="function">
    <text evidence="12">Plays a role in the flagellum-specific transport system.</text>
</comment>
<dbReference type="PANTHER" id="PTHR30587:SF0">
    <property type="entry name" value="FLAGELLAR BIOSYNTHETIC PROTEIN FLIP"/>
    <property type="match status" value="1"/>
</dbReference>
<keyword evidence="7 12" id="KW-0653">Protein transport</keyword>
<proteinExistence type="inferred from homology"/>
<dbReference type="InterPro" id="IPR005837">
    <property type="entry name" value="FliP"/>
</dbReference>
<gene>
    <name evidence="12 13" type="primary">fliP</name>
    <name evidence="13" type="ORF">EOE66_21270</name>
</gene>
<evidence type="ECO:0000256" key="10">
    <source>
        <dbReference type="ARBA" id="ARBA00023143"/>
    </source>
</evidence>
<dbReference type="GO" id="GO:0009306">
    <property type="term" value="P:protein secretion"/>
    <property type="evidence" value="ECO:0007669"/>
    <property type="project" value="UniProtKB-UniRule"/>
</dbReference>
<comment type="subcellular location">
    <subcellularLocation>
        <location evidence="12">Cell membrane</location>
        <topology evidence="12">Multi-pass membrane protein</topology>
    </subcellularLocation>
    <subcellularLocation>
        <location evidence="12">Bacterial flagellum basal body</location>
    </subcellularLocation>
</comment>
<keyword evidence="8 12" id="KW-1133">Transmembrane helix</keyword>
<comment type="similarity">
    <text evidence="1 12">Belongs to the FliP/MopC/SpaP family.</text>
</comment>
<dbReference type="GO" id="GO:0005886">
    <property type="term" value="C:plasma membrane"/>
    <property type="evidence" value="ECO:0007669"/>
    <property type="project" value="UniProtKB-SubCell"/>
</dbReference>
<dbReference type="GO" id="GO:0009425">
    <property type="term" value="C:bacterial-type flagellum basal body"/>
    <property type="evidence" value="ECO:0007669"/>
    <property type="project" value="UniProtKB-SubCell"/>
</dbReference>
<dbReference type="PANTHER" id="PTHR30587">
    <property type="entry name" value="FLAGELLAR BIOSYNTHETIC PROTEIN FLIP"/>
    <property type="match status" value="1"/>
</dbReference>
<feature type="transmembrane region" description="Helical" evidence="12">
    <location>
        <begin position="205"/>
        <end position="231"/>
    </location>
</feature>
<keyword evidence="5 12" id="KW-0812">Transmembrane</keyword>
<evidence type="ECO:0000256" key="9">
    <source>
        <dbReference type="ARBA" id="ARBA00023136"/>
    </source>
</evidence>
<sequence>MTVRADPIIHRTLSALGRRQLPLAGALLLAAGGALAQGSSPGGTLPLVIGQGPGGNSYSVPIQTLLFFSALSFLPAVLLLMTAFTRIVIVLSLLRQALGTQAAPPNQVIVGLSLFLTFFVMAPTFDKVYEKAYAPYAAGQMAVDQALREGVVPIREWMLKQTRQSDVMLFSRLAKLPADVKGEDVPLSVLVPAFVTSELKSAFQIGFMIFIPFLVIDMIVASMLMSLGMMMLSPVLVALPFKLMLFVLADGWNLLLGSLAASFAT</sequence>
<evidence type="ECO:0000256" key="8">
    <source>
        <dbReference type="ARBA" id="ARBA00022989"/>
    </source>
</evidence>
<dbReference type="NCBIfam" id="NF009438">
    <property type="entry name" value="PRK12797.1"/>
    <property type="match status" value="1"/>
</dbReference>
<keyword evidence="3 12" id="KW-0813">Transport</keyword>
<evidence type="ECO:0000256" key="11">
    <source>
        <dbReference type="ARBA" id="ARBA00023225"/>
    </source>
</evidence>
<keyword evidence="13" id="KW-0969">Cilium</keyword>
<organism evidence="13 14">
    <name type="scientific">Rubrivivax rivuli</name>
    <dbReference type="NCBI Taxonomy" id="1862385"/>
    <lineage>
        <taxon>Bacteria</taxon>
        <taxon>Pseudomonadati</taxon>
        <taxon>Pseudomonadota</taxon>
        <taxon>Betaproteobacteria</taxon>
        <taxon>Burkholderiales</taxon>
        <taxon>Sphaerotilaceae</taxon>
        <taxon>Rubrivivax</taxon>
    </lineage>
</organism>
<dbReference type="NCBIfam" id="TIGR01103">
    <property type="entry name" value="fliP"/>
    <property type="match status" value="1"/>
</dbReference>
<evidence type="ECO:0000256" key="12">
    <source>
        <dbReference type="RuleBase" id="RU362069"/>
    </source>
</evidence>
<dbReference type="Proteomes" id="UP000285575">
    <property type="component" value="Unassembled WGS sequence"/>
</dbReference>
<dbReference type="RefSeq" id="WP_128230764.1">
    <property type="nucleotide sequence ID" value="NZ_SACR01000008.1"/>
</dbReference>
<feature type="transmembrane region" description="Helical" evidence="12">
    <location>
        <begin position="65"/>
        <end position="94"/>
    </location>
</feature>
<feature type="transmembrane region" description="Helical" evidence="12">
    <location>
        <begin position="243"/>
        <end position="264"/>
    </location>
</feature>
<evidence type="ECO:0000256" key="1">
    <source>
        <dbReference type="ARBA" id="ARBA00006257"/>
    </source>
</evidence>
<dbReference type="PRINTS" id="PR01302">
    <property type="entry name" value="TYPE3IMPPROT"/>
</dbReference>
<dbReference type="OrthoDB" id="9805111at2"/>
<keyword evidence="14" id="KW-1185">Reference proteome</keyword>
<keyword evidence="10" id="KW-0975">Bacterial flagellum</keyword>
<feature type="transmembrane region" description="Helical" evidence="12">
    <location>
        <begin position="106"/>
        <end position="125"/>
    </location>
</feature>
<evidence type="ECO:0000256" key="3">
    <source>
        <dbReference type="ARBA" id="ARBA00022448"/>
    </source>
</evidence>